<reference evidence="3" key="1">
    <citation type="submission" date="2024-03" db="EMBL/GenBank/DDBJ databases">
        <title>WGS assembly of Saponaria officinalis var. Norfolk2.</title>
        <authorList>
            <person name="Jenkins J."/>
            <person name="Shu S."/>
            <person name="Grimwood J."/>
            <person name="Barry K."/>
            <person name="Goodstein D."/>
            <person name="Schmutz J."/>
            <person name="Leebens-Mack J."/>
            <person name="Osbourn A."/>
        </authorList>
    </citation>
    <scope>NUCLEOTIDE SEQUENCE [LARGE SCALE GENOMIC DNA]</scope>
    <source>
        <strain evidence="3">JIC</strain>
    </source>
</reference>
<evidence type="ECO:0000256" key="1">
    <source>
        <dbReference type="SAM" id="MobiDB-lite"/>
    </source>
</evidence>
<evidence type="ECO:0000313" key="4">
    <source>
        <dbReference type="Proteomes" id="UP001443914"/>
    </source>
</evidence>
<dbReference type="EMBL" id="JBDFQZ010000006">
    <property type="protein sequence ID" value="KAK9715067.1"/>
    <property type="molecule type" value="Genomic_DNA"/>
</dbReference>
<organism evidence="3 4">
    <name type="scientific">Saponaria officinalis</name>
    <name type="common">Common soapwort</name>
    <name type="synonym">Lychnis saponaria</name>
    <dbReference type="NCBI Taxonomy" id="3572"/>
    <lineage>
        <taxon>Eukaryota</taxon>
        <taxon>Viridiplantae</taxon>
        <taxon>Streptophyta</taxon>
        <taxon>Embryophyta</taxon>
        <taxon>Tracheophyta</taxon>
        <taxon>Spermatophyta</taxon>
        <taxon>Magnoliopsida</taxon>
        <taxon>eudicotyledons</taxon>
        <taxon>Gunneridae</taxon>
        <taxon>Pentapetalae</taxon>
        <taxon>Caryophyllales</taxon>
        <taxon>Caryophyllaceae</taxon>
        <taxon>Caryophylleae</taxon>
        <taxon>Saponaria</taxon>
    </lineage>
</organism>
<evidence type="ECO:0000256" key="2">
    <source>
        <dbReference type="SAM" id="SignalP"/>
    </source>
</evidence>
<gene>
    <name evidence="3" type="ORF">RND81_06G140900</name>
</gene>
<accession>A0AAW1KBB7</accession>
<dbReference type="Proteomes" id="UP001443914">
    <property type="component" value="Unassembled WGS sequence"/>
</dbReference>
<feature type="chain" id="PRO_5043810952" evidence="2">
    <location>
        <begin position="24"/>
        <end position="204"/>
    </location>
</feature>
<protein>
    <submittedName>
        <fullName evidence="3">Uncharacterized protein</fullName>
    </submittedName>
</protein>
<keyword evidence="4" id="KW-1185">Reference proteome</keyword>
<proteinExistence type="predicted"/>
<feature type="region of interest" description="Disordered" evidence="1">
    <location>
        <begin position="165"/>
        <end position="193"/>
    </location>
</feature>
<comment type="caution">
    <text evidence="3">The sequence shown here is derived from an EMBL/GenBank/DDBJ whole genome shotgun (WGS) entry which is preliminary data.</text>
</comment>
<keyword evidence="2" id="KW-0732">Signal</keyword>
<name>A0AAW1KBB7_SAPOF</name>
<evidence type="ECO:0000313" key="3">
    <source>
        <dbReference type="EMBL" id="KAK9715067.1"/>
    </source>
</evidence>
<feature type="signal peptide" evidence="2">
    <location>
        <begin position="1"/>
        <end position="23"/>
    </location>
</feature>
<sequence length="204" mass="22400">MSVQNTLVLAVLLTIAVIPLSSASYDDANDTTEVTQFDPGTMDSIEEPMVQNYRRLLKIVPNKLYFCRRNRAGRRRCHRVISLGRIKIRRPIKPGTCHNLVQRRRNAFGVVTVRRVGQLCRFKPKMPAGVPLVLDSTPAFAPSPSDLENLVPPVEVDLTLESAPLPGDLESVLPPVEANLPPESSPTDDLAGLLFSPAAEPFPA</sequence>
<dbReference type="AlphaFoldDB" id="A0AAW1KBB7"/>